<dbReference type="AlphaFoldDB" id="A0ABC8UY30"/>
<feature type="transmembrane region" description="Helical" evidence="2">
    <location>
        <begin position="20"/>
        <end position="42"/>
    </location>
</feature>
<dbReference type="Proteomes" id="UP001642360">
    <property type="component" value="Unassembled WGS sequence"/>
</dbReference>
<dbReference type="EMBL" id="CAUOFW020009501">
    <property type="protein sequence ID" value="CAK9186008.1"/>
    <property type="molecule type" value="Genomic_DNA"/>
</dbReference>
<evidence type="ECO:0000313" key="3">
    <source>
        <dbReference type="EMBL" id="CAK9186008.1"/>
    </source>
</evidence>
<keyword evidence="2" id="KW-1133">Transmembrane helix</keyword>
<sequence>MMRKSSDGQEKQQKQENHPVLAAFGVASGFWGFVCGFSEATFTGISISGNFGVAKDALAEVASRLRTRFLRDANAGAEPGPVGPVPRFPRFGHSGNLSGAGPPPPAGSGGYEMLKDGQEKQQKQENHPVLAAFGVASGFWGFVCGFSEATFTGISISGNFGVAKDALAEVASRLRTRFLRDANAGAEPGPVGPVPRFPRFGHSGNLSGAGPPPPAGSGGYEMLKVYLTKALYIRVRRSMFRFVII</sequence>
<accession>A0ABC8UY30</accession>
<proteinExistence type="predicted"/>
<keyword evidence="2" id="KW-0472">Membrane</keyword>
<name>A0ABC8UY30_9AQUA</name>
<protein>
    <recommendedName>
        <fullName evidence="5">Mitochondrial import inner membrane translocase subunit TIM22</fullName>
    </recommendedName>
</protein>
<gene>
    <name evidence="3" type="ORF">ILEXP_LOCUS56489</name>
</gene>
<organism evidence="3 4">
    <name type="scientific">Ilex paraguariensis</name>
    <name type="common">yerba mate</name>
    <dbReference type="NCBI Taxonomy" id="185542"/>
    <lineage>
        <taxon>Eukaryota</taxon>
        <taxon>Viridiplantae</taxon>
        <taxon>Streptophyta</taxon>
        <taxon>Embryophyta</taxon>
        <taxon>Tracheophyta</taxon>
        <taxon>Spermatophyta</taxon>
        <taxon>Magnoliopsida</taxon>
        <taxon>eudicotyledons</taxon>
        <taxon>Gunneridae</taxon>
        <taxon>Pentapetalae</taxon>
        <taxon>asterids</taxon>
        <taxon>campanulids</taxon>
        <taxon>Aquifoliales</taxon>
        <taxon>Aquifoliaceae</taxon>
        <taxon>Ilex</taxon>
    </lineage>
</organism>
<evidence type="ECO:0008006" key="5">
    <source>
        <dbReference type="Google" id="ProtNLM"/>
    </source>
</evidence>
<feature type="region of interest" description="Disordered" evidence="1">
    <location>
        <begin position="190"/>
        <end position="213"/>
    </location>
</feature>
<evidence type="ECO:0000256" key="2">
    <source>
        <dbReference type="SAM" id="Phobius"/>
    </source>
</evidence>
<keyword evidence="2" id="KW-0812">Transmembrane</keyword>
<keyword evidence="4" id="KW-1185">Reference proteome</keyword>
<evidence type="ECO:0000313" key="4">
    <source>
        <dbReference type="Proteomes" id="UP001642360"/>
    </source>
</evidence>
<feature type="compositionally biased region" description="Basic and acidic residues" evidence="1">
    <location>
        <begin position="113"/>
        <end position="124"/>
    </location>
</feature>
<evidence type="ECO:0000256" key="1">
    <source>
        <dbReference type="SAM" id="MobiDB-lite"/>
    </source>
</evidence>
<reference evidence="3 4" key="1">
    <citation type="submission" date="2024-02" db="EMBL/GenBank/DDBJ databases">
        <authorList>
            <person name="Vignale AGUSTIN F."/>
            <person name="Sosa J E."/>
            <person name="Modenutti C."/>
        </authorList>
    </citation>
    <scope>NUCLEOTIDE SEQUENCE [LARGE SCALE GENOMIC DNA]</scope>
</reference>
<feature type="region of interest" description="Disordered" evidence="1">
    <location>
        <begin position="77"/>
        <end position="124"/>
    </location>
</feature>
<comment type="caution">
    <text evidence="3">The sequence shown here is derived from an EMBL/GenBank/DDBJ whole genome shotgun (WGS) entry which is preliminary data.</text>
</comment>